<evidence type="ECO:0000256" key="2">
    <source>
        <dbReference type="ARBA" id="ARBA00008917"/>
    </source>
</evidence>
<evidence type="ECO:0000256" key="5">
    <source>
        <dbReference type="ARBA" id="ARBA00022989"/>
    </source>
</evidence>
<feature type="transmembrane region" description="Helical" evidence="7">
    <location>
        <begin position="47"/>
        <end position="72"/>
    </location>
</feature>
<protein>
    <recommendedName>
        <fullName evidence="7">Derlin</fullName>
    </recommendedName>
</protein>
<keyword evidence="9" id="KW-1185">Reference proteome</keyword>
<dbReference type="OrthoDB" id="1716531at2759"/>
<dbReference type="Pfam" id="PF04511">
    <property type="entry name" value="DER1"/>
    <property type="match status" value="1"/>
</dbReference>
<comment type="subcellular location">
    <subcellularLocation>
        <location evidence="1 7">Endoplasmic reticulum membrane</location>
        <topology evidence="1 7">Multi-pass membrane protein</topology>
    </subcellularLocation>
</comment>
<dbReference type="FunCoup" id="A0A317XWA9">
    <property type="interactions" value="174"/>
</dbReference>
<reference evidence="8 9" key="1">
    <citation type="journal article" date="2018" name="Mol. Biol. Evol.">
        <title>Broad Genomic Sampling Reveals a Smut Pathogenic Ancestry of the Fungal Clade Ustilaginomycotina.</title>
        <authorList>
            <person name="Kijpornyongpan T."/>
            <person name="Mondo S.J."/>
            <person name="Barry K."/>
            <person name="Sandor L."/>
            <person name="Lee J."/>
            <person name="Lipzen A."/>
            <person name="Pangilinan J."/>
            <person name="LaButti K."/>
            <person name="Hainaut M."/>
            <person name="Henrissat B."/>
            <person name="Grigoriev I.V."/>
            <person name="Spatafora J.W."/>
            <person name="Aime M.C."/>
        </authorList>
    </citation>
    <scope>NUCLEOTIDE SEQUENCE [LARGE SCALE GENOMIC DNA]</scope>
    <source>
        <strain evidence="8 9">MCA 3645</strain>
    </source>
</reference>
<dbReference type="PANTHER" id="PTHR11009">
    <property type="entry name" value="DER1-LIKE PROTEIN, DERLIN"/>
    <property type="match status" value="1"/>
</dbReference>
<name>A0A317XWA9_9BASI</name>
<organism evidence="8 9">
    <name type="scientific">Testicularia cyperi</name>
    <dbReference type="NCBI Taxonomy" id="1882483"/>
    <lineage>
        <taxon>Eukaryota</taxon>
        <taxon>Fungi</taxon>
        <taxon>Dikarya</taxon>
        <taxon>Basidiomycota</taxon>
        <taxon>Ustilaginomycotina</taxon>
        <taxon>Ustilaginomycetes</taxon>
        <taxon>Ustilaginales</taxon>
        <taxon>Anthracoideaceae</taxon>
        <taxon>Testicularia</taxon>
    </lineage>
</organism>
<comment type="function">
    <text evidence="7">May be involved in the degradation of misfolded endoplasmic reticulum (ER) luminal proteins.</text>
</comment>
<comment type="similarity">
    <text evidence="2 7">Belongs to the derlin family.</text>
</comment>
<dbReference type="GO" id="GO:0006950">
    <property type="term" value="P:response to stress"/>
    <property type="evidence" value="ECO:0007669"/>
    <property type="project" value="UniProtKB-ARBA"/>
</dbReference>
<feature type="transmembrane region" description="Helical" evidence="7">
    <location>
        <begin position="137"/>
        <end position="161"/>
    </location>
</feature>
<feature type="transmembrane region" description="Helical" evidence="7">
    <location>
        <begin position="92"/>
        <end position="125"/>
    </location>
</feature>
<dbReference type="InterPro" id="IPR007599">
    <property type="entry name" value="DER1"/>
</dbReference>
<evidence type="ECO:0000256" key="7">
    <source>
        <dbReference type="RuleBase" id="RU363059"/>
    </source>
</evidence>
<dbReference type="STRING" id="1882483.A0A317XWA9"/>
<dbReference type="GO" id="GO:0005789">
    <property type="term" value="C:endoplasmic reticulum membrane"/>
    <property type="evidence" value="ECO:0007669"/>
    <property type="project" value="UniProtKB-SubCell"/>
</dbReference>
<accession>A0A317XWA9</accession>
<keyword evidence="3 7" id="KW-0812">Transmembrane</keyword>
<keyword evidence="5 7" id="KW-1133">Transmembrane helix</keyword>
<dbReference type="Proteomes" id="UP000246740">
    <property type="component" value="Unassembled WGS sequence"/>
</dbReference>
<evidence type="ECO:0000256" key="1">
    <source>
        <dbReference type="ARBA" id="ARBA00004477"/>
    </source>
</evidence>
<dbReference type="InterPro" id="IPR035952">
    <property type="entry name" value="Rhomboid-like_sf"/>
</dbReference>
<dbReference type="SUPFAM" id="SSF144091">
    <property type="entry name" value="Rhomboid-like"/>
    <property type="match status" value="1"/>
</dbReference>
<feature type="transmembrane region" description="Helical" evidence="7">
    <location>
        <begin position="12"/>
        <end position="35"/>
    </location>
</feature>
<dbReference type="EMBL" id="KZ819190">
    <property type="protein sequence ID" value="PWZ01591.1"/>
    <property type="molecule type" value="Genomic_DNA"/>
</dbReference>
<evidence type="ECO:0000256" key="3">
    <source>
        <dbReference type="ARBA" id="ARBA00022692"/>
    </source>
</evidence>
<keyword evidence="6 7" id="KW-0472">Membrane</keyword>
<evidence type="ECO:0000313" key="9">
    <source>
        <dbReference type="Proteomes" id="UP000246740"/>
    </source>
</evidence>
<proteinExistence type="inferred from homology"/>
<dbReference type="AlphaFoldDB" id="A0A317XWA9"/>
<sequence length="217" mass="24547">MDLETIPPITGVWGGATLAVALLEHTHVISSFQLFYTPSLVLRKYQLWRLLTTFLYFGPLGIDFLLHLFFFMRYSRMLEQESFGGRRGGKAGYVYLLAFSAVCLLILSPIAAQPFLGSPLAFVLVYIWSRRNRHVRLSLFGVLIITAPYLPWSLLIFGWLLHGSLQAVVGDLLGIAVGHLYYFLVDVWPRELKSGGRNLLATPRFLVQLIDGEVEQD</sequence>
<dbReference type="InParanoid" id="A0A317XWA9"/>
<evidence type="ECO:0000256" key="4">
    <source>
        <dbReference type="ARBA" id="ARBA00022824"/>
    </source>
</evidence>
<keyword evidence="4 7" id="KW-0256">Endoplasmic reticulum</keyword>
<evidence type="ECO:0000256" key="6">
    <source>
        <dbReference type="ARBA" id="ARBA00023136"/>
    </source>
</evidence>
<feature type="transmembrane region" description="Helical" evidence="7">
    <location>
        <begin position="167"/>
        <end position="185"/>
    </location>
</feature>
<evidence type="ECO:0000313" key="8">
    <source>
        <dbReference type="EMBL" id="PWZ01591.1"/>
    </source>
</evidence>
<gene>
    <name evidence="8" type="ORF">BCV70DRAFT_173077</name>
</gene>